<proteinExistence type="predicted"/>
<dbReference type="EMBL" id="CP012748">
    <property type="protein sequence ID" value="ALL70137.1"/>
    <property type="molecule type" value="Genomic_DNA"/>
</dbReference>
<dbReference type="GeneID" id="69973634"/>
<dbReference type="Proteomes" id="UP000019146">
    <property type="component" value="Plasmid unnamed"/>
</dbReference>
<gene>
    <name evidence="1" type="ORF">K788_00008000</name>
</gene>
<keyword evidence="1" id="KW-0614">Plasmid</keyword>
<dbReference type="KEGG" id="bcai:K788_00008000"/>
<protein>
    <submittedName>
        <fullName evidence="1">Uncharacterized protein</fullName>
    </submittedName>
</protein>
<sequence>MSKLVPEDFPRHIAPASLAGAHPKLAGRLIDGKFVVGLTEEERFERWDICEDLAQQLVGVARREASKYPENSRDVTLARVRRGLEDKRWTSAVETDWLMARLRSLLEWQ</sequence>
<evidence type="ECO:0000313" key="2">
    <source>
        <dbReference type="Proteomes" id="UP000019146"/>
    </source>
</evidence>
<reference evidence="1 2" key="1">
    <citation type="journal article" date="2014" name="Genome Announc.">
        <title>Draft Genome Sequence of the Haloacid-Degrading Burkholderia caribensis Strain MBA4.</title>
        <authorList>
            <person name="Pan Y."/>
            <person name="Kong K.F."/>
            <person name="Tsang J.S."/>
        </authorList>
    </citation>
    <scope>NUCLEOTIDE SEQUENCE [LARGE SCALE GENOMIC DNA]</scope>
    <source>
        <strain evidence="1 2">MBA4</strain>
        <plasmid evidence="2">Plasmid</plasmid>
    </source>
</reference>
<name>A0A0P0RMU9_9BURK</name>
<dbReference type="RefSeq" id="WP_035994777.1">
    <property type="nucleotide sequence ID" value="NZ_CP012748.1"/>
</dbReference>
<accession>A0A0P0RMU9</accession>
<dbReference type="AlphaFoldDB" id="A0A0P0RMU9"/>
<organism evidence="1 2">
    <name type="scientific">Paraburkholderia caribensis MBA4</name>
    <dbReference type="NCBI Taxonomy" id="1323664"/>
    <lineage>
        <taxon>Bacteria</taxon>
        <taxon>Pseudomonadati</taxon>
        <taxon>Pseudomonadota</taxon>
        <taxon>Betaproteobacteria</taxon>
        <taxon>Burkholderiales</taxon>
        <taxon>Burkholderiaceae</taxon>
        <taxon>Paraburkholderia</taxon>
    </lineage>
</organism>
<evidence type="ECO:0000313" key="1">
    <source>
        <dbReference type="EMBL" id="ALL70137.1"/>
    </source>
</evidence>
<geneLocation type="plasmid" evidence="2"/>